<dbReference type="PANTHER" id="PTHR23042">
    <property type="entry name" value="CIRCADIAN PROTEIN CLOCK/ARNT/BMAL/PAS"/>
    <property type="match status" value="1"/>
</dbReference>
<dbReference type="PROSITE" id="PS50888">
    <property type="entry name" value="BHLH"/>
    <property type="match status" value="1"/>
</dbReference>
<dbReference type="GO" id="GO:0046983">
    <property type="term" value="F:protein dimerization activity"/>
    <property type="evidence" value="ECO:0007669"/>
    <property type="project" value="InterPro"/>
</dbReference>
<dbReference type="GO" id="GO:0005667">
    <property type="term" value="C:transcription regulator complex"/>
    <property type="evidence" value="ECO:0007669"/>
    <property type="project" value="InterPro"/>
</dbReference>
<keyword evidence="5" id="KW-0539">Nucleus</keyword>
<keyword evidence="1" id="KW-0677">Repeat</keyword>
<keyword evidence="9" id="KW-1185">Reference proteome</keyword>
<dbReference type="GO" id="GO:0005737">
    <property type="term" value="C:cytoplasm"/>
    <property type="evidence" value="ECO:0007669"/>
    <property type="project" value="InterPro"/>
</dbReference>
<dbReference type="GO" id="GO:0005634">
    <property type="term" value="C:nucleus"/>
    <property type="evidence" value="ECO:0007669"/>
    <property type="project" value="InterPro"/>
</dbReference>
<evidence type="ECO:0000256" key="5">
    <source>
        <dbReference type="ARBA" id="ARBA00023242"/>
    </source>
</evidence>
<feature type="region of interest" description="Disordered" evidence="6">
    <location>
        <begin position="40"/>
        <end position="74"/>
    </location>
</feature>
<dbReference type="PRINTS" id="PR00785">
    <property type="entry name" value="NCTRNSLOCATR"/>
</dbReference>
<feature type="compositionally biased region" description="Low complexity" evidence="6">
    <location>
        <begin position="529"/>
        <end position="540"/>
    </location>
</feature>
<name>A0A8B7NHB6_HYAAZ</name>
<feature type="region of interest" description="Disordered" evidence="6">
    <location>
        <begin position="442"/>
        <end position="543"/>
    </location>
</feature>
<dbReference type="PROSITE" id="PS50112">
    <property type="entry name" value="PAS"/>
    <property type="match status" value="2"/>
</dbReference>
<dbReference type="InterPro" id="IPR000014">
    <property type="entry name" value="PAS"/>
</dbReference>
<dbReference type="Gene3D" id="4.10.280.10">
    <property type="entry name" value="Helix-loop-helix DNA-binding domain"/>
    <property type="match status" value="1"/>
</dbReference>
<evidence type="ECO:0000313" key="10">
    <source>
        <dbReference type="RefSeq" id="XP_018013023.1"/>
    </source>
</evidence>
<feature type="compositionally biased region" description="Low complexity" evidence="6">
    <location>
        <begin position="458"/>
        <end position="473"/>
    </location>
</feature>
<dbReference type="InterPro" id="IPR011598">
    <property type="entry name" value="bHLH_dom"/>
</dbReference>
<dbReference type="InterPro" id="IPR050933">
    <property type="entry name" value="Circadian_TF"/>
</dbReference>
<dbReference type="GO" id="GO:0003700">
    <property type="term" value="F:DNA-binding transcription factor activity"/>
    <property type="evidence" value="ECO:0007669"/>
    <property type="project" value="InterPro"/>
</dbReference>
<evidence type="ECO:0000256" key="2">
    <source>
        <dbReference type="ARBA" id="ARBA00023015"/>
    </source>
</evidence>
<proteinExistence type="predicted"/>
<dbReference type="SMART" id="SM00353">
    <property type="entry name" value="HLH"/>
    <property type="match status" value="1"/>
</dbReference>
<evidence type="ECO:0000256" key="4">
    <source>
        <dbReference type="ARBA" id="ARBA00023163"/>
    </source>
</evidence>
<gene>
    <name evidence="10" type="primary">LOC108670082</name>
</gene>
<dbReference type="SUPFAM" id="SSF55785">
    <property type="entry name" value="PYP-like sensor domain (PAS domain)"/>
    <property type="match status" value="2"/>
</dbReference>
<dbReference type="InterPro" id="IPR001067">
    <property type="entry name" value="Nuc_translocat"/>
</dbReference>
<feature type="domain" description="BHLH" evidence="8">
    <location>
        <begin position="62"/>
        <end position="113"/>
    </location>
</feature>
<evidence type="ECO:0000259" key="7">
    <source>
        <dbReference type="PROSITE" id="PS50112"/>
    </source>
</evidence>
<dbReference type="OrthoDB" id="71302at2759"/>
<dbReference type="GO" id="GO:0045944">
    <property type="term" value="P:positive regulation of transcription by RNA polymerase II"/>
    <property type="evidence" value="ECO:0007669"/>
    <property type="project" value="UniProtKB-ARBA"/>
</dbReference>
<keyword evidence="4" id="KW-0804">Transcription</keyword>
<organism evidence="9 10">
    <name type="scientific">Hyalella azteca</name>
    <name type="common">Amphipod</name>
    <dbReference type="NCBI Taxonomy" id="294128"/>
    <lineage>
        <taxon>Eukaryota</taxon>
        <taxon>Metazoa</taxon>
        <taxon>Ecdysozoa</taxon>
        <taxon>Arthropoda</taxon>
        <taxon>Crustacea</taxon>
        <taxon>Multicrustacea</taxon>
        <taxon>Malacostraca</taxon>
        <taxon>Eumalacostraca</taxon>
        <taxon>Peracarida</taxon>
        <taxon>Amphipoda</taxon>
        <taxon>Senticaudata</taxon>
        <taxon>Talitrida</taxon>
        <taxon>Talitroidea</taxon>
        <taxon>Hyalellidae</taxon>
        <taxon>Hyalella</taxon>
    </lineage>
</organism>
<evidence type="ECO:0000256" key="3">
    <source>
        <dbReference type="ARBA" id="ARBA00023125"/>
    </source>
</evidence>
<dbReference type="AlphaFoldDB" id="A0A8B7NHB6"/>
<dbReference type="GeneID" id="108670082"/>
<protein>
    <submittedName>
        <fullName evidence="10">Protein cycle</fullName>
    </submittedName>
</protein>
<dbReference type="SMART" id="SM00091">
    <property type="entry name" value="PAS"/>
    <property type="match status" value="2"/>
</dbReference>
<sequence length="613" mass="67250">MYSTGGFSNTHAEYISECGSIASVASLSSDGVIMKKKLPTHRESHNEEDLDCAKNRSSTEWNKRQNHSEIEKRRRDKMNTYITELSRMIPQCRSRKLDKLSVLRMAVQHIKMLRGSLNSYTEGQYKPNFVSDEQVQVLLQHECTDGFLFVVGCDRGKILFVSESVSNILHYSQCELLGSSWFDILHPKDLSKVKEQLSCGDISRRERLVDAKTLLPVHHSPNSSNSSTCGNYNSFPPDLTRLCPGSRRAFYARIRRPNSMQTTTDDAEDSTAMMGNKRYLSIHFTGYLKSWHGAIRSPSGHEDHDSGDAACLVAIGRLHRTLTSATLPLQFVAKLSAEAKFNYVDQRMSVVLGWLPQEVLGASVFELSDPNDHCRIASAHRALISKCAQEQCLQHRCKHKDGRYIRLSSCWKLFTNPWTNELEYIVTTNSVLPDTIGADESPQLNSCFQDPEAPECPVSPSHPSGPSAGAPLPDVAPAVPEAPSSRLGSDVSKSQSLGATPGLPTTTYSIATPATKTTTGEDCGGQGENAGQEQQAGETGSTDSCAVQLHLDAPARLPFHHHYNTRSESEASGLGETTSDSDEAAMAIIMSLLEADAGLGGPVDFSHLPWPLP</sequence>
<dbReference type="KEGG" id="hazt:108670082"/>
<dbReference type="Pfam" id="PF00010">
    <property type="entry name" value="HLH"/>
    <property type="match status" value="1"/>
</dbReference>
<feature type="compositionally biased region" description="Basic and acidic residues" evidence="6">
    <location>
        <begin position="40"/>
        <end position="54"/>
    </location>
</feature>
<reference evidence="10" key="1">
    <citation type="submission" date="2025-08" db="UniProtKB">
        <authorList>
            <consortium name="RefSeq"/>
        </authorList>
    </citation>
    <scope>IDENTIFICATION</scope>
    <source>
        <tissue evidence="10">Whole organism</tissue>
    </source>
</reference>
<evidence type="ECO:0000256" key="1">
    <source>
        <dbReference type="ARBA" id="ARBA00022737"/>
    </source>
</evidence>
<keyword evidence="2" id="KW-0805">Transcription regulation</keyword>
<feature type="compositionally biased region" description="Basic and acidic residues" evidence="6">
    <location>
        <begin position="61"/>
        <end position="73"/>
    </location>
</feature>
<keyword evidence="3" id="KW-0238">DNA-binding</keyword>
<dbReference type="RefSeq" id="XP_018013023.1">
    <property type="nucleotide sequence ID" value="XM_018157534.2"/>
</dbReference>
<feature type="domain" description="PAS" evidence="7">
    <location>
        <begin position="335"/>
        <end position="387"/>
    </location>
</feature>
<evidence type="ECO:0000259" key="8">
    <source>
        <dbReference type="PROSITE" id="PS50888"/>
    </source>
</evidence>
<dbReference type="OMA" id="PPTMVPD"/>
<feature type="domain" description="PAS" evidence="7">
    <location>
        <begin position="131"/>
        <end position="197"/>
    </location>
</feature>
<evidence type="ECO:0000313" key="9">
    <source>
        <dbReference type="Proteomes" id="UP000694843"/>
    </source>
</evidence>
<dbReference type="Gene3D" id="3.30.450.20">
    <property type="entry name" value="PAS domain"/>
    <property type="match status" value="2"/>
</dbReference>
<dbReference type="SUPFAM" id="SSF47459">
    <property type="entry name" value="HLH, helix-loop-helix DNA-binding domain"/>
    <property type="match status" value="1"/>
</dbReference>
<dbReference type="Pfam" id="PF14598">
    <property type="entry name" value="PAS_11"/>
    <property type="match status" value="1"/>
</dbReference>
<accession>A0A8B7NHB6</accession>
<evidence type="ECO:0000256" key="6">
    <source>
        <dbReference type="SAM" id="MobiDB-lite"/>
    </source>
</evidence>
<feature type="compositionally biased region" description="Polar residues" evidence="6">
    <location>
        <begin position="491"/>
        <end position="520"/>
    </location>
</feature>
<dbReference type="InterPro" id="IPR036638">
    <property type="entry name" value="HLH_DNA-bd_sf"/>
</dbReference>
<dbReference type="CDD" id="cd00130">
    <property type="entry name" value="PAS"/>
    <property type="match status" value="2"/>
</dbReference>
<dbReference type="Proteomes" id="UP000694843">
    <property type="component" value="Unplaced"/>
</dbReference>
<dbReference type="GO" id="GO:0003677">
    <property type="term" value="F:DNA binding"/>
    <property type="evidence" value="ECO:0007669"/>
    <property type="project" value="UniProtKB-KW"/>
</dbReference>
<dbReference type="InterPro" id="IPR035965">
    <property type="entry name" value="PAS-like_dom_sf"/>
</dbReference>
<dbReference type="Pfam" id="PF13426">
    <property type="entry name" value="PAS_9"/>
    <property type="match status" value="1"/>
</dbReference>